<dbReference type="GO" id="GO:0005524">
    <property type="term" value="F:ATP binding"/>
    <property type="evidence" value="ECO:0007669"/>
    <property type="project" value="UniProtKB-KW"/>
</dbReference>
<comment type="catalytic activity">
    <reaction evidence="11">
        <text>L-threonyl-[protein] + ATP = O-phospho-L-threonyl-[protein] + ADP + H(+)</text>
        <dbReference type="Rhea" id="RHEA:46608"/>
        <dbReference type="Rhea" id="RHEA-COMP:11060"/>
        <dbReference type="Rhea" id="RHEA-COMP:11605"/>
        <dbReference type="ChEBI" id="CHEBI:15378"/>
        <dbReference type="ChEBI" id="CHEBI:30013"/>
        <dbReference type="ChEBI" id="CHEBI:30616"/>
        <dbReference type="ChEBI" id="CHEBI:61977"/>
        <dbReference type="ChEBI" id="CHEBI:456216"/>
        <dbReference type="EC" id="2.7.11.1"/>
    </reaction>
</comment>
<dbReference type="InParanoid" id="D1YYL5"/>
<evidence type="ECO:0000256" key="7">
    <source>
        <dbReference type="ARBA" id="ARBA00022741"/>
    </source>
</evidence>
<dbReference type="GO" id="GO:0005829">
    <property type="term" value="C:cytosol"/>
    <property type="evidence" value="ECO:0007669"/>
    <property type="project" value="TreeGrafter"/>
</dbReference>
<keyword evidence="4" id="KW-0723">Serine/threonine-protein kinase</keyword>
<dbReference type="Proteomes" id="UP000001882">
    <property type="component" value="Chromosome"/>
</dbReference>
<dbReference type="FunFam" id="3.30.200.20:FF:000052">
    <property type="entry name" value="Serine/threonine-protein kinase RIO2"/>
    <property type="match status" value="1"/>
</dbReference>
<dbReference type="CDD" id="cd05144">
    <property type="entry name" value="RIO2_C"/>
    <property type="match status" value="1"/>
</dbReference>
<dbReference type="Pfam" id="PF01163">
    <property type="entry name" value="RIO1"/>
    <property type="match status" value="1"/>
</dbReference>
<feature type="domain" description="RIO kinase" evidence="13">
    <location>
        <begin position="64"/>
        <end position="287"/>
    </location>
</feature>
<dbReference type="STRING" id="304371.MCP_1465"/>
<dbReference type="OrthoDB" id="50101at2157"/>
<dbReference type="Gene3D" id="3.30.200.20">
    <property type="entry name" value="Phosphorylase Kinase, domain 1"/>
    <property type="match status" value="1"/>
</dbReference>
<dbReference type="FunFam" id="1.10.10.10:FF:000647">
    <property type="entry name" value="Serine/threonine protein kinase"/>
    <property type="match status" value="1"/>
</dbReference>
<dbReference type="SUPFAM" id="SSF56112">
    <property type="entry name" value="Protein kinase-like (PK-like)"/>
    <property type="match status" value="1"/>
</dbReference>
<evidence type="ECO:0000313" key="15">
    <source>
        <dbReference type="Proteomes" id="UP000001882"/>
    </source>
</evidence>
<dbReference type="GeneID" id="8681413"/>
<evidence type="ECO:0000313" key="14">
    <source>
        <dbReference type="EMBL" id="BAI61537.1"/>
    </source>
</evidence>
<dbReference type="InterPro" id="IPR008266">
    <property type="entry name" value="Tyr_kinase_AS"/>
</dbReference>
<dbReference type="InterPro" id="IPR018935">
    <property type="entry name" value="RIO_kinase_CS"/>
</dbReference>
<evidence type="ECO:0000256" key="9">
    <source>
        <dbReference type="ARBA" id="ARBA00022840"/>
    </source>
</evidence>
<evidence type="ECO:0000256" key="4">
    <source>
        <dbReference type="ARBA" id="ARBA00022527"/>
    </source>
</evidence>
<dbReference type="InterPro" id="IPR030484">
    <property type="entry name" value="Rio2"/>
</dbReference>
<keyword evidence="10" id="KW-0460">Magnesium</keyword>
<evidence type="ECO:0000256" key="8">
    <source>
        <dbReference type="ARBA" id="ARBA00022777"/>
    </source>
</evidence>
<name>D1YYL5_METPS</name>
<dbReference type="PANTHER" id="PTHR45852:SF1">
    <property type="entry name" value="SERINE_THREONINE-PROTEIN KINASE RIO2"/>
    <property type="match status" value="1"/>
</dbReference>
<keyword evidence="9" id="KW-0067">ATP-binding</keyword>
<keyword evidence="8 14" id="KW-0418">Kinase</keyword>
<evidence type="ECO:0000256" key="6">
    <source>
        <dbReference type="ARBA" id="ARBA00022723"/>
    </source>
</evidence>
<dbReference type="AlphaFoldDB" id="D1YYL5"/>
<dbReference type="GO" id="GO:0046872">
    <property type="term" value="F:metal ion binding"/>
    <property type="evidence" value="ECO:0007669"/>
    <property type="project" value="UniProtKB-KW"/>
</dbReference>
<dbReference type="Pfam" id="PF09202">
    <property type="entry name" value="Rio2_N"/>
    <property type="match status" value="1"/>
</dbReference>
<dbReference type="SUPFAM" id="SSF46785">
    <property type="entry name" value="Winged helix' DNA-binding domain"/>
    <property type="match status" value="1"/>
</dbReference>
<reference evidence="14 15" key="2">
    <citation type="journal article" date="2008" name="Int. J. Syst. Evol. Microbiol.">
        <title>Methanocella paludicola gen. nov., sp. nov., a methane-producing archaeon, the first isolate of the lineage 'Rice Cluster I', and proposal of the new archaeal order Methanocellales ord. nov.</title>
        <authorList>
            <person name="Sakai S."/>
            <person name="Imachi H."/>
            <person name="Hanada S."/>
            <person name="Ohashi A."/>
            <person name="Harada H."/>
            <person name="Kamagata Y."/>
        </authorList>
    </citation>
    <scope>NUCLEOTIDE SEQUENCE [LARGE SCALE GENOMIC DNA]</scope>
    <source>
        <strain evidence="15">DSM 17711 / JCM 13418 / NBRC 101707 / SANAE</strain>
    </source>
</reference>
<keyword evidence="6" id="KW-0479">Metal-binding</keyword>
<dbReference type="InterPro" id="IPR018934">
    <property type="entry name" value="RIO_dom"/>
</dbReference>
<sequence>MIDHAVIFRSLKPEELKILRAVENGMKTHEWVSVEDMASSSGLSEKEIDYRLKNLTDLDLLERFTGHYVGYQLKYNGYDILAISALLRRDTINSLGGLVGVGKESVVIAAMGRSGMPLAIKFHREGRTAFKQVKRKREHLVDLHNTNWLYASALAAKHEFEVLKKLYPAVSVPEPFDQNRHAVVMEVVEGHELSRVKLEDPQWYLDRIIEQLELAYRNGYVHGDFSEYNVMVSESGVTIIDWPQAVATGTKIGDQLLERDVRNILTYFSRKYRIRVFTEEIVKKIKEFS</sequence>
<dbReference type="PROSITE" id="PS01245">
    <property type="entry name" value="RIO1"/>
    <property type="match status" value="1"/>
</dbReference>
<dbReference type="KEGG" id="mpd:MCP_1465"/>
<dbReference type="PROSITE" id="PS00109">
    <property type="entry name" value="PROTEIN_KINASE_TYR"/>
    <property type="match status" value="1"/>
</dbReference>
<dbReference type="InterPro" id="IPR015285">
    <property type="entry name" value="RIO2_wHTH_N"/>
</dbReference>
<evidence type="ECO:0000256" key="3">
    <source>
        <dbReference type="ARBA" id="ARBA00012513"/>
    </source>
</evidence>
<dbReference type="InterPro" id="IPR000687">
    <property type="entry name" value="RIO_kinase"/>
</dbReference>
<gene>
    <name evidence="14" type="ordered locus">MCP_1465</name>
</gene>
<evidence type="ECO:0000256" key="11">
    <source>
        <dbReference type="ARBA" id="ARBA00047899"/>
    </source>
</evidence>
<evidence type="ECO:0000256" key="1">
    <source>
        <dbReference type="ARBA" id="ARBA00001946"/>
    </source>
</evidence>
<dbReference type="EMBL" id="AP011532">
    <property type="protein sequence ID" value="BAI61537.1"/>
    <property type="molecule type" value="Genomic_DNA"/>
</dbReference>
<organism evidence="14 15">
    <name type="scientific">Methanocella paludicola (strain DSM 17711 / JCM 13418 / NBRC 101707 / SANAE)</name>
    <dbReference type="NCBI Taxonomy" id="304371"/>
    <lineage>
        <taxon>Archaea</taxon>
        <taxon>Methanobacteriati</taxon>
        <taxon>Methanobacteriota</taxon>
        <taxon>Stenosarchaea group</taxon>
        <taxon>Methanomicrobia</taxon>
        <taxon>Methanocellales</taxon>
        <taxon>Methanocellaceae</taxon>
        <taxon>Methanocella</taxon>
    </lineage>
</organism>
<dbReference type="GO" id="GO:0030688">
    <property type="term" value="C:preribosome, small subunit precursor"/>
    <property type="evidence" value="ECO:0007669"/>
    <property type="project" value="TreeGrafter"/>
</dbReference>
<evidence type="ECO:0000256" key="2">
    <source>
        <dbReference type="ARBA" id="ARBA00009196"/>
    </source>
</evidence>
<dbReference type="Gene3D" id="1.10.10.10">
    <property type="entry name" value="Winged helix-like DNA-binding domain superfamily/Winged helix DNA-binding domain"/>
    <property type="match status" value="1"/>
</dbReference>
<keyword evidence="5" id="KW-0808">Transferase</keyword>
<evidence type="ECO:0000259" key="13">
    <source>
        <dbReference type="SMART" id="SM00090"/>
    </source>
</evidence>
<comment type="cofactor">
    <cofactor evidence="1">
        <name>Mg(2+)</name>
        <dbReference type="ChEBI" id="CHEBI:18420"/>
    </cofactor>
</comment>
<reference evidence="15" key="3">
    <citation type="journal article" date="2011" name="PLoS ONE">
        <title>Genome sequence of a mesophilic hydrogenotrophic methanogen Methanocella paludicola, the first cultivated representative of the order Methanocellales.</title>
        <authorList>
            <person name="Sakai S."/>
            <person name="Takaki Y."/>
            <person name="Shimamura S."/>
            <person name="Sekine M."/>
            <person name="Tajima T."/>
            <person name="Kosugi H."/>
            <person name="Ichikawa N."/>
            <person name="Tasumi E."/>
            <person name="Hiraki A.T."/>
            <person name="Shimizu A."/>
            <person name="Kato Y."/>
            <person name="Nishiko R."/>
            <person name="Mori K."/>
            <person name="Fujita N."/>
            <person name="Imachi H."/>
            <person name="Takai K."/>
        </authorList>
    </citation>
    <scope>NUCLEOTIDE SEQUENCE [LARGE SCALE GENOMIC DNA]</scope>
    <source>
        <strain evidence="15">DSM 17711 / JCM 13418 / NBRC 101707 / SANAE</strain>
    </source>
</reference>
<dbReference type="eggNOG" id="arCOG01181">
    <property type="taxonomic scope" value="Archaea"/>
</dbReference>
<evidence type="ECO:0000256" key="10">
    <source>
        <dbReference type="ARBA" id="ARBA00022842"/>
    </source>
</evidence>
<dbReference type="GO" id="GO:0030490">
    <property type="term" value="P:maturation of SSU-rRNA"/>
    <property type="evidence" value="ECO:0007669"/>
    <property type="project" value="TreeGrafter"/>
</dbReference>
<dbReference type="Gene3D" id="1.10.510.10">
    <property type="entry name" value="Transferase(Phosphotransferase) domain 1"/>
    <property type="match status" value="1"/>
</dbReference>
<comment type="catalytic activity">
    <reaction evidence="12">
        <text>L-seryl-[protein] + ATP = O-phospho-L-seryl-[protein] + ADP + H(+)</text>
        <dbReference type="Rhea" id="RHEA:17989"/>
        <dbReference type="Rhea" id="RHEA-COMP:9863"/>
        <dbReference type="Rhea" id="RHEA-COMP:11604"/>
        <dbReference type="ChEBI" id="CHEBI:15378"/>
        <dbReference type="ChEBI" id="CHEBI:29999"/>
        <dbReference type="ChEBI" id="CHEBI:30616"/>
        <dbReference type="ChEBI" id="CHEBI:83421"/>
        <dbReference type="ChEBI" id="CHEBI:456216"/>
        <dbReference type="EC" id="2.7.11.1"/>
    </reaction>
</comment>
<keyword evidence="15" id="KW-1185">Reference proteome</keyword>
<accession>D1YYL5</accession>
<dbReference type="RefSeq" id="WP_012900216.1">
    <property type="nucleotide sequence ID" value="NC_013665.1"/>
</dbReference>
<comment type="similarity">
    <text evidence="2">Belongs to the protein kinase superfamily. RIO-type Ser/Thr kinase family.</text>
</comment>
<dbReference type="GO" id="GO:0004674">
    <property type="term" value="F:protein serine/threonine kinase activity"/>
    <property type="evidence" value="ECO:0007669"/>
    <property type="project" value="UniProtKB-KW"/>
</dbReference>
<reference evidence="14 15" key="1">
    <citation type="journal article" date="2007" name="Appl. Environ. Microbiol.">
        <title>Isolation of key methanogens for global methane emission from rice paddy fields: a novel isolate affiliated with the clone cluster rice cluster I.</title>
        <authorList>
            <person name="Sakai S."/>
            <person name="Imachi H."/>
            <person name="Sekiguchi Y."/>
            <person name="Ohashi A."/>
            <person name="Harada H."/>
            <person name="Kamagata Y."/>
        </authorList>
    </citation>
    <scope>NUCLEOTIDE SEQUENCE [LARGE SCALE GENOMIC DNA]</scope>
    <source>
        <strain evidence="15">DSM 17711 / JCM 13418 / NBRC 101707 / SANAE</strain>
    </source>
</reference>
<dbReference type="SMART" id="SM00090">
    <property type="entry name" value="RIO"/>
    <property type="match status" value="1"/>
</dbReference>
<dbReference type="FunCoup" id="D1YYL5">
    <property type="interactions" value="105"/>
</dbReference>
<evidence type="ECO:0000256" key="12">
    <source>
        <dbReference type="ARBA" id="ARBA00048679"/>
    </source>
</evidence>
<dbReference type="PANTHER" id="PTHR45852">
    <property type="entry name" value="SER/THR-PROTEIN KINASE RIO2"/>
    <property type="match status" value="1"/>
</dbReference>
<dbReference type="InterPro" id="IPR011009">
    <property type="entry name" value="Kinase-like_dom_sf"/>
</dbReference>
<dbReference type="EC" id="2.7.11.1" evidence="3"/>
<proteinExistence type="inferred from homology"/>
<protein>
    <recommendedName>
        <fullName evidence="3">non-specific serine/threonine protein kinase</fullName>
        <ecNumber evidence="3">2.7.11.1</ecNumber>
    </recommendedName>
</protein>
<keyword evidence="7" id="KW-0547">Nucleotide-binding</keyword>
<dbReference type="InterPro" id="IPR036390">
    <property type="entry name" value="WH_DNA-bd_sf"/>
</dbReference>
<evidence type="ECO:0000256" key="5">
    <source>
        <dbReference type="ARBA" id="ARBA00022679"/>
    </source>
</evidence>
<dbReference type="InterPro" id="IPR036388">
    <property type="entry name" value="WH-like_DNA-bd_sf"/>
</dbReference>